<keyword evidence="5" id="KW-0539">Nucleus</keyword>
<dbReference type="PANTHER" id="PTHR46024:SF1">
    <property type="entry name" value="HISTONE-LYSINE N-METHYLTRANSFERASE EGGLESS"/>
    <property type="match status" value="1"/>
</dbReference>
<dbReference type="Gene3D" id="2.170.270.10">
    <property type="entry name" value="SET domain"/>
    <property type="match status" value="1"/>
</dbReference>
<dbReference type="Proteomes" id="UP000823388">
    <property type="component" value="Chromosome 3K"/>
</dbReference>
<gene>
    <name evidence="7" type="ORF">PVAP13_3KG554432</name>
</gene>
<dbReference type="InterPro" id="IPR051516">
    <property type="entry name" value="SETDB_methyltransferase"/>
</dbReference>
<keyword evidence="2" id="KW-0489">Methyltransferase</keyword>
<dbReference type="InterPro" id="IPR003616">
    <property type="entry name" value="Post-SET_dom"/>
</dbReference>
<evidence type="ECO:0000313" key="7">
    <source>
        <dbReference type="EMBL" id="KAG2630859.1"/>
    </source>
</evidence>
<dbReference type="InterPro" id="IPR046341">
    <property type="entry name" value="SET_dom_sf"/>
</dbReference>
<comment type="caution">
    <text evidence="7">The sequence shown here is derived from an EMBL/GenBank/DDBJ whole genome shotgun (WGS) entry which is preliminary data.</text>
</comment>
<evidence type="ECO:0000256" key="2">
    <source>
        <dbReference type="ARBA" id="ARBA00022603"/>
    </source>
</evidence>
<evidence type="ECO:0000313" key="8">
    <source>
        <dbReference type="Proteomes" id="UP000823388"/>
    </source>
</evidence>
<dbReference type="Pfam" id="PF00856">
    <property type="entry name" value="SET"/>
    <property type="match status" value="1"/>
</dbReference>
<feature type="domain" description="Post-SET" evidence="6">
    <location>
        <begin position="133"/>
        <end position="149"/>
    </location>
</feature>
<dbReference type="PROSITE" id="PS50868">
    <property type="entry name" value="POST_SET"/>
    <property type="match status" value="1"/>
</dbReference>
<dbReference type="PANTHER" id="PTHR46024">
    <property type="entry name" value="HISTONE-LYSINE N-METHYLTRANSFERASE EGGLESS"/>
    <property type="match status" value="1"/>
</dbReference>
<protein>
    <recommendedName>
        <fullName evidence="6">Post-SET domain-containing protein</fullName>
    </recommendedName>
</protein>
<dbReference type="AlphaFoldDB" id="A0A8T0VGJ2"/>
<dbReference type="GO" id="GO:0005634">
    <property type="term" value="C:nucleus"/>
    <property type="evidence" value="ECO:0007669"/>
    <property type="project" value="UniProtKB-SubCell"/>
</dbReference>
<keyword evidence="3" id="KW-0808">Transferase</keyword>
<evidence type="ECO:0000259" key="6">
    <source>
        <dbReference type="PROSITE" id="PS50868"/>
    </source>
</evidence>
<evidence type="ECO:0000256" key="5">
    <source>
        <dbReference type="ARBA" id="ARBA00023242"/>
    </source>
</evidence>
<dbReference type="GO" id="GO:0032259">
    <property type="term" value="P:methylation"/>
    <property type="evidence" value="ECO:0007669"/>
    <property type="project" value="UniProtKB-KW"/>
</dbReference>
<organism evidence="7 8">
    <name type="scientific">Panicum virgatum</name>
    <name type="common">Blackwell switchgrass</name>
    <dbReference type="NCBI Taxonomy" id="38727"/>
    <lineage>
        <taxon>Eukaryota</taxon>
        <taxon>Viridiplantae</taxon>
        <taxon>Streptophyta</taxon>
        <taxon>Embryophyta</taxon>
        <taxon>Tracheophyta</taxon>
        <taxon>Spermatophyta</taxon>
        <taxon>Magnoliopsida</taxon>
        <taxon>Liliopsida</taxon>
        <taxon>Poales</taxon>
        <taxon>Poaceae</taxon>
        <taxon>PACMAD clade</taxon>
        <taxon>Panicoideae</taxon>
        <taxon>Panicodae</taxon>
        <taxon>Paniceae</taxon>
        <taxon>Panicinae</taxon>
        <taxon>Panicum</taxon>
        <taxon>Panicum sect. Hiantes</taxon>
    </lineage>
</organism>
<dbReference type="EMBL" id="CM029041">
    <property type="protein sequence ID" value="KAG2630859.1"/>
    <property type="molecule type" value="Genomic_DNA"/>
</dbReference>
<sequence>MSYGLPNEASLGCRRTECWILMSLHFETQFDLQSNKDMYMWNQVNCTKSYCANIKTSSPYNQWSYLMVSYPHQFINHSCQPNLFVPCLLSSHNNVKLAKVPLFAADTILPLQELSYDYGYRLDIVVGPDGEIVKMPCHCGAPDCRKRLY</sequence>
<keyword evidence="8" id="KW-1185">Reference proteome</keyword>
<dbReference type="GO" id="GO:0008168">
    <property type="term" value="F:methyltransferase activity"/>
    <property type="evidence" value="ECO:0007669"/>
    <property type="project" value="UniProtKB-KW"/>
</dbReference>
<evidence type="ECO:0000256" key="1">
    <source>
        <dbReference type="ARBA" id="ARBA00004123"/>
    </source>
</evidence>
<name>A0A8T0VGJ2_PANVG</name>
<comment type="subcellular location">
    <subcellularLocation>
        <location evidence="1">Nucleus</location>
    </subcellularLocation>
</comment>
<dbReference type="SMART" id="SM00508">
    <property type="entry name" value="PostSET"/>
    <property type="match status" value="1"/>
</dbReference>
<proteinExistence type="predicted"/>
<evidence type="ECO:0000256" key="3">
    <source>
        <dbReference type="ARBA" id="ARBA00022679"/>
    </source>
</evidence>
<accession>A0A8T0VGJ2</accession>
<reference evidence="7" key="1">
    <citation type="submission" date="2020-05" db="EMBL/GenBank/DDBJ databases">
        <title>WGS assembly of Panicum virgatum.</title>
        <authorList>
            <person name="Lovell J.T."/>
            <person name="Jenkins J."/>
            <person name="Shu S."/>
            <person name="Juenger T.E."/>
            <person name="Schmutz J."/>
        </authorList>
    </citation>
    <scope>NUCLEOTIDE SEQUENCE</scope>
    <source>
        <strain evidence="7">AP13</strain>
    </source>
</reference>
<dbReference type="InterPro" id="IPR001214">
    <property type="entry name" value="SET_dom"/>
</dbReference>
<keyword evidence="4" id="KW-0949">S-adenosyl-L-methionine</keyword>
<evidence type="ECO:0000256" key="4">
    <source>
        <dbReference type="ARBA" id="ARBA00022691"/>
    </source>
</evidence>
<dbReference type="SUPFAM" id="SSF82199">
    <property type="entry name" value="SET domain"/>
    <property type="match status" value="1"/>
</dbReference>